<evidence type="ECO:0000259" key="1">
    <source>
        <dbReference type="Pfam" id="PF22124"/>
    </source>
</evidence>
<organism evidence="2 3">
    <name type="scientific">Purpureocillium lavendulum</name>
    <dbReference type="NCBI Taxonomy" id="1247861"/>
    <lineage>
        <taxon>Eukaryota</taxon>
        <taxon>Fungi</taxon>
        <taxon>Dikarya</taxon>
        <taxon>Ascomycota</taxon>
        <taxon>Pezizomycotina</taxon>
        <taxon>Sordariomycetes</taxon>
        <taxon>Hypocreomycetidae</taxon>
        <taxon>Hypocreales</taxon>
        <taxon>Ophiocordycipitaceae</taxon>
        <taxon>Purpureocillium</taxon>
    </lineage>
</organism>
<dbReference type="AlphaFoldDB" id="A0AB34FA59"/>
<dbReference type="Gene3D" id="1.50.10.10">
    <property type="match status" value="1"/>
</dbReference>
<sequence>MSMTYSQLKEAHITEYSVLYSRVDLTFGSVASTSLYVDRRLEDLRTGTDDADLFTLFFQYGRYLLLASSRPGTLPVNLQGIWNDDLDPIWLCQYVINLNVQMCYWPSELCNLGECHTALFDFIARLQG</sequence>
<dbReference type="PANTHER" id="PTHR31084">
    <property type="entry name" value="ALPHA-L-FUCOSIDASE 2"/>
    <property type="match status" value="1"/>
</dbReference>
<proteinExistence type="predicted"/>
<dbReference type="InterPro" id="IPR008928">
    <property type="entry name" value="6-hairpin_glycosidase_sf"/>
</dbReference>
<name>A0AB34FA59_9HYPO</name>
<reference evidence="2" key="1">
    <citation type="submission" date="2023-01" db="EMBL/GenBank/DDBJ databases">
        <title>The growth and conidiation of Purpureocillium lavendulum are regulated by nitrogen source and histone H3K14 acetylation.</title>
        <authorList>
            <person name="Tang P."/>
            <person name="Han J."/>
            <person name="Zhang C."/>
            <person name="Tang P."/>
            <person name="Qi F."/>
            <person name="Zhang K."/>
            <person name="Liang L."/>
        </authorList>
    </citation>
    <scope>NUCLEOTIDE SEQUENCE</scope>
    <source>
        <strain evidence="2">YMF1.00683</strain>
    </source>
</reference>
<accession>A0AB34FA59</accession>
<dbReference type="Pfam" id="PF22124">
    <property type="entry name" value="Glyco_hydro_95_cat"/>
    <property type="match status" value="1"/>
</dbReference>
<dbReference type="PANTHER" id="PTHR31084:SF0">
    <property type="entry name" value="ALPHA-L-FUCOSIDASE 2"/>
    <property type="match status" value="1"/>
</dbReference>
<dbReference type="SUPFAM" id="SSF48208">
    <property type="entry name" value="Six-hairpin glycosidases"/>
    <property type="match status" value="1"/>
</dbReference>
<feature type="domain" description="Glycosyl hydrolase family 95 catalytic" evidence="1">
    <location>
        <begin position="4"/>
        <end position="126"/>
    </location>
</feature>
<dbReference type="EMBL" id="JAQHRD010000030">
    <property type="protein sequence ID" value="KAJ6436108.1"/>
    <property type="molecule type" value="Genomic_DNA"/>
</dbReference>
<dbReference type="Proteomes" id="UP001163105">
    <property type="component" value="Unassembled WGS sequence"/>
</dbReference>
<dbReference type="GO" id="GO:0005975">
    <property type="term" value="P:carbohydrate metabolic process"/>
    <property type="evidence" value="ECO:0007669"/>
    <property type="project" value="InterPro"/>
</dbReference>
<keyword evidence="3" id="KW-1185">Reference proteome</keyword>
<gene>
    <name evidence="2" type="ORF">O9K51_11333</name>
</gene>
<dbReference type="GO" id="GO:0004560">
    <property type="term" value="F:alpha-L-fucosidase activity"/>
    <property type="evidence" value="ECO:0007669"/>
    <property type="project" value="TreeGrafter"/>
</dbReference>
<dbReference type="InterPro" id="IPR054363">
    <property type="entry name" value="GH95_cat"/>
</dbReference>
<dbReference type="InterPro" id="IPR012341">
    <property type="entry name" value="6hp_glycosidase-like_sf"/>
</dbReference>
<protein>
    <recommendedName>
        <fullName evidence="1">Glycosyl hydrolase family 95 catalytic domain-containing protein</fullName>
    </recommendedName>
</protein>
<comment type="caution">
    <text evidence="2">The sequence shown here is derived from an EMBL/GenBank/DDBJ whole genome shotgun (WGS) entry which is preliminary data.</text>
</comment>
<evidence type="ECO:0000313" key="3">
    <source>
        <dbReference type="Proteomes" id="UP001163105"/>
    </source>
</evidence>
<evidence type="ECO:0000313" key="2">
    <source>
        <dbReference type="EMBL" id="KAJ6436108.1"/>
    </source>
</evidence>